<evidence type="ECO:0000259" key="5">
    <source>
        <dbReference type="PROSITE" id="PS51007"/>
    </source>
</evidence>
<keyword evidence="2 4" id="KW-0479">Metal-binding</keyword>
<proteinExistence type="predicted"/>
<dbReference type="PANTHER" id="PTHR35008">
    <property type="entry name" value="BLL4482 PROTEIN-RELATED"/>
    <property type="match status" value="1"/>
</dbReference>
<evidence type="ECO:0000313" key="7">
    <source>
        <dbReference type="Proteomes" id="UP000236738"/>
    </source>
</evidence>
<dbReference type="PROSITE" id="PS51257">
    <property type="entry name" value="PROKAR_LIPOPROTEIN"/>
    <property type="match status" value="1"/>
</dbReference>
<keyword evidence="3 4" id="KW-0408">Iron</keyword>
<evidence type="ECO:0000256" key="2">
    <source>
        <dbReference type="ARBA" id="ARBA00022723"/>
    </source>
</evidence>
<sequence length="303" mass="34249">MKSYFLVLFLTVFSCSKKAESISNSEMQPSEIQKNIVYGKELILNTSKYFGPNGSISQHSNGMNCTNCHLDAGTRDFGNNYKAVFANYPKFRARSGKIESLEKRINDCFQRSLNGEALPKNSPELLAMMVYINSVGQNVPKNTTPKTSGITKLKLLTRAADPEKGSIVYNQQCMQCHGNNGQGVLSPNKTGDYFIYPPLWGKNSYNTSAGLNRIKNLSGFIYENMPYNLASHNKPILTQEEAWDVAAYIISKTRPEKFFKEDWPNLKTKPIDYAFGPFADSFTEKQHKYGPFQAMDDFRKKNN</sequence>
<name>A0A1H5WVL2_9FLAO</name>
<dbReference type="Pfam" id="PF21342">
    <property type="entry name" value="SoxA-TsdA_cyt-c"/>
    <property type="match status" value="1"/>
</dbReference>
<organism evidence="6 7">
    <name type="scientific">Halpernia humi</name>
    <dbReference type="NCBI Taxonomy" id="493375"/>
    <lineage>
        <taxon>Bacteria</taxon>
        <taxon>Pseudomonadati</taxon>
        <taxon>Bacteroidota</taxon>
        <taxon>Flavobacteriia</taxon>
        <taxon>Flavobacteriales</taxon>
        <taxon>Weeksellaceae</taxon>
        <taxon>Chryseobacterium group</taxon>
        <taxon>Halpernia</taxon>
    </lineage>
</organism>
<accession>A0A1H5WVL2</accession>
<dbReference type="EMBL" id="FNUS01000002">
    <property type="protein sequence ID" value="SEG03260.1"/>
    <property type="molecule type" value="Genomic_DNA"/>
</dbReference>
<dbReference type="InterPro" id="IPR036909">
    <property type="entry name" value="Cyt_c-like_dom_sf"/>
</dbReference>
<gene>
    <name evidence="6" type="ORF">SAMN05421847_1344</name>
</gene>
<dbReference type="GO" id="GO:0009055">
    <property type="term" value="F:electron transfer activity"/>
    <property type="evidence" value="ECO:0007669"/>
    <property type="project" value="InterPro"/>
</dbReference>
<dbReference type="InterPro" id="IPR051459">
    <property type="entry name" value="Cytochrome_c-type_DH"/>
</dbReference>
<evidence type="ECO:0000256" key="4">
    <source>
        <dbReference type="PROSITE-ProRule" id="PRU00433"/>
    </source>
</evidence>
<evidence type="ECO:0000256" key="1">
    <source>
        <dbReference type="ARBA" id="ARBA00022617"/>
    </source>
</evidence>
<dbReference type="Gene3D" id="1.10.760.10">
    <property type="entry name" value="Cytochrome c-like domain"/>
    <property type="match status" value="2"/>
</dbReference>
<dbReference type="PROSITE" id="PS51007">
    <property type="entry name" value="CYTC"/>
    <property type="match status" value="1"/>
</dbReference>
<keyword evidence="7" id="KW-1185">Reference proteome</keyword>
<evidence type="ECO:0000313" key="6">
    <source>
        <dbReference type="EMBL" id="SEG03260.1"/>
    </source>
</evidence>
<feature type="domain" description="Cytochrome c" evidence="5">
    <location>
        <begin position="160"/>
        <end position="253"/>
    </location>
</feature>
<dbReference type="RefSeq" id="WP_103913320.1">
    <property type="nucleotide sequence ID" value="NZ_FNUS01000002.1"/>
</dbReference>
<dbReference type="GO" id="GO:0046872">
    <property type="term" value="F:metal ion binding"/>
    <property type="evidence" value="ECO:0007669"/>
    <property type="project" value="UniProtKB-KW"/>
</dbReference>
<protein>
    <submittedName>
        <fullName evidence="6">Thiosulfate dehydrogenase</fullName>
    </submittedName>
</protein>
<dbReference type="OrthoDB" id="9811395at2"/>
<dbReference type="Proteomes" id="UP000236738">
    <property type="component" value="Unassembled WGS sequence"/>
</dbReference>
<reference evidence="7" key="1">
    <citation type="submission" date="2016-10" db="EMBL/GenBank/DDBJ databases">
        <authorList>
            <person name="Varghese N."/>
            <person name="Submissions S."/>
        </authorList>
    </citation>
    <scope>NUCLEOTIDE SEQUENCE [LARGE SCALE GENOMIC DNA]</scope>
    <source>
        <strain evidence="7">DSM 21580</strain>
    </source>
</reference>
<dbReference type="Pfam" id="PF00034">
    <property type="entry name" value="Cytochrom_C"/>
    <property type="match status" value="1"/>
</dbReference>
<dbReference type="GO" id="GO:0020037">
    <property type="term" value="F:heme binding"/>
    <property type="evidence" value="ECO:0007669"/>
    <property type="project" value="InterPro"/>
</dbReference>
<evidence type="ECO:0000256" key="3">
    <source>
        <dbReference type="ARBA" id="ARBA00023004"/>
    </source>
</evidence>
<dbReference type="PANTHER" id="PTHR35008:SF9">
    <property type="entry name" value="CYTOCHROME C DOMAIN-CONTAINING PROTEIN"/>
    <property type="match status" value="1"/>
</dbReference>
<dbReference type="AlphaFoldDB" id="A0A1H5WVL2"/>
<dbReference type="SUPFAM" id="SSF46626">
    <property type="entry name" value="Cytochrome c"/>
    <property type="match status" value="2"/>
</dbReference>
<keyword evidence="1 4" id="KW-0349">Heme</keyword>
<dbReference type="InterPro" id="IPR009056">
    <property type="entry name" value="Cyt_c-like_dom"/>
</dbReference>